<dbReference type="EMBL" id="KN822031">
    <property type="protein sequence ID" value="KIM63859.1"/>
    <property type="molecule type" value="Genomic_DNA"/>
</dbReference>
<keyword evidence="3" id="KW-1185">Reference proteome</keyword>
<sequence>MSSCCMILTSVSLLSSTPVNIYIGKMHAWKFSIVRPRSNWRRLKAEEQCKKGKV</sequence>
<dbReference type="InParanoid" id="A0A0C3E5Z1"/>
<accession>A0A0C3E5Z1</accession>
<keyword evidence="1" id="KW-0732">Signal</keyword>
<evidence type="ECO:0000256" key="1">
    <source>
        <dbReference type="SAM" id="SignalP"/>
    </source>
</evidence>
<dbReference type="Proteomes" id="UP000053989">
    <property type="component" value="Unassembled WGS sequence"/>
</dbReference>
<gene>
    <name evidence="2" type="ORF">SCLCIDRAFT_1213643</name>
</gene>
<organism evidence="2 3">
    <name type="scientific">Scleroderma citrinum Foug A</name>
    <dbReference type="NCBI Taxonomy" id="1036808"/>
    <lineage>
        <taxon>Eukaryota</taxon>
        <taxon>Fungi</taxon>
        <taxon>Dikarya</taxon>
        <taxon>Basidiomycota</taxon>
        <taxon>Agaricomycotina</taxon>
        <taxon>Agaricomycetes</taxon>
        <taxon>Agaricomycetidae</taxon>
        <taxon>Boletales</taxon>
        <taxon>Sclerodermatineae</taxon>
        <taxon>Sclerodermataceae</taxon>
        <taxon>Scleroderma</taxon>
    </lineage>
</organism>
<reference evidence="2 3" key="1">
    <citation type="submission" date="2014-04" db="EMBL/GenBank/DDBJ databases">
        <authorList>
            <consortium name="DOE Joint Genome Institute"/>
            <person name="Kuo A."/>
            <person name="Kohler A."/>
            <person name="Nagy L.G."/>
            <person name="Floudas D."/>
            <person name="Copeland A."/>
            <person name="Barry K.W."/>
            <person name="Cichocki N."/>
            <person name="Veneault-Fourrey C."/>
            <person name="LaButti K."/>
            <person name="Lindquist E.A."/>
            <person name="Lipzen A."/>
            <person name="Lundell T."/>
            <person name="Morin E."/>
            <person name="Murat C."/>
            <person name="Sun H."/>
            <person name="Tunlid A."/>
            <person name="Henrissat B."/>
            <person name="Grigoriev I.V."/>
            <person name="Hibbett D.S."/>
            <person name="Martin F."/>
            <person name="Nordberg H.P."/>
            <person name="Cantor M.N."/>
            <person name="Hua S.X."/>
        </authorList>
    </citation>
    <scope>NUCLEOTIDE SEQUENCE [LARGE SCALE GENOMIC DNA]</scope>
    <source>
        <strain evidence="2 3">Foug A</strain>
    </source>
</reference>
<dbReference type="HOGENOM" id="CLU_3051737_0_0_1"/>
<feature type="signal peptide" evidence="1">
    <location>
        <begin position="1"/>
        <end position="16"/>
    </location>
</feature>
<dbReference type="AlphaFoldDB" id="A0A0C3E5Z1"/>
<proteinExistence type="predicted"/>
<name>A0A0C3E5Z1_9AGAM</name>
<reference evidence="3" key="2">
    <citation type="submission" date="2015-01" db="EMBL/GenBank/DDBJ databases">
        <title>Evolutionary Origins and Diversification of the Mycorrhizal Mutualists.</title>
        <authorList>
            <consortium name="DOE Joint Genome Institute"/>
            <consortium name="Mycorrhizal Genomics Consortium"/>
            <person name="Kohler A."/>
            <person name="Kuo A."/>
            <person name="Nagy L.G."/>
            <person name="Floudas D."/>
            <person name="Copeland A."/>
            <person name="Barry K.W."/>
            <person name="Cichocki N."/>
            <person name="Veneault-Fourrey C."/>
            <person name="LaButti K."/>
            <person name="Lindquist E.A."/>
            <person name="Lipzen A."/>
            <person name="Lundell T."/>
            <person name="Morin E."/>
            <person name="Murat C."/>
            <person name="Riley R."/>
            <person name="Ohm R."/>
            <person name="Sun H."/>
            <person name="Tunlid A."/>
            <person name="Henrissat B."/>
            <person name="Grigoriev I.V."/>
            <person name="Hibbett D.S."/>
            <person name="Martin F."/>
        </authorList>
    </citation>
    <scope>NUCLEOTIDE SEQUENCE [LARGE SCALE GENOMIC DNA]</scope>
    <source>
        <strain evidence="3">Foug A</strain>
    </source>
</reference>
<evidence type="ECO:0000313" key="2">
    <source>
        <dbReference type="EMBL" id="KIM63859.1"/>
    </source>
</evidence>
<evidence type="ECO:0000313" key="3">
    <source>
        <dbReference type="Proteomes" id="UP000053989"/>
    </source>
</evidence>
<feature type="chain" id="PRO_5002176976" evidence="1">
    <location>
        <begin position="17"/>
        <end position="54"/>
    </location>
</feature>
<protein>
    <submittedName>
        <fullName evidence="2">Uncharacterized protein</fullName>
    </submittedName>
</protein>